<evidence type="ECO:0000313" key="7">
    <source>
        <dbReference type="Proteomes" id="UP001595530"/>
    </source>
</evidence>
<gene>
    <name evidence="6" type="ORF">ACFOFO_11615</name>
</gene>
<dbReference type="RefSeq" id="WP_390322257.1">
    <property type="nucleotide sequence ID" value="NZ_JBHRTP010000032.1"/>
</dbReference>
<dbReference type="PANTHER" id="PTHR30332">
    <property type="entry name" value="PROBABLE GENERAL SECRETION PATHWAY PROTEIN D"/>
    <property type="match status" value="1"/>
</dbReference>
<dbReference type="InterPro" id="IPR004846">
    <property type="entry name" value="T2SS/T3SS_dom"/>
</dbReference>
<feature type="region of interest" description="Disordered" evidence="2">
    <location>
        <begin position="507"/>
        <end position="548"/>
    </location>
</feature>
<dbReference type="PANTHER" id="PTHR30332:SF17">
    <property type="entry name" value="TYPE IV PILIATION SYSTEM PROTEIN DR_0774-RELATED"/>
    <property type="match status" value="1"/>
</dbReference>
<reference evidence="7" key="1">
    <citation type="journal article" date="2019" name="Int. J. Syst. Evol. Microbiol.">
        <title>The Global Catalogue of Microorganisms (GCM) 10K type strain sequencing project: providing services to taxonomists for standard genome sequencing and annotation.</title>
        <authorList>
            <consortium name="The Broad Institute Genomics Platform"/>
            <consortium name="The Broad Institute Genome Sequencing Center for Infectious Disease"/>
            <person name="Wu L."/>
            <person name="Ma J."/>
        </authorList>
    </citation>
    <scope>NUCLEOTIDE SEQUENCE [LARGE SCALE GENOMIC DNA]</scope>
    <source>
        <strain evidence="7">KCTC 42986</strain>
    </source>
</reference>
<evidence type="ECO:0000259" key="5">
    <source>
        <dbReference type="Pfam" id="PF13629"/>
    </source>
</evidence>
<dbReference type="InterPro" id="IPR032789">
    <property type="entry name" value="T2SS-T3SS_pil_N"/>
</dbReference>
<dbReference type="Pfam" id="PF13629">
    <property type="entry name" value="T2SS-T3SS_pil_N"/>
    <property type="match status" value="1"/>
</dbReference>
<dbReference type="Pfam" id="PF00263">
    <property type="entry name" value="Secretin"/>
    <property type="match status" value="1"/>
</dbReference>
<evidence type="ECO:0000256" key="3">
    <source>
        <dbReference type="SAM" id="SignalP"/>
    </source>
</evidence>
<evidence type="ECO:0000259" key="4">
    <source>
        <dbReference type="Pfam" id="PF00263"/>
    </source>
</evidence>
<protein>
    <submittedName>
        <fullName evidence="6">Type II and III secretion system protein family protein</fullName>
    </submittedName>
</protein>
<evidence type="ECO:0000313" key="6">
    <source>
        <dbReference type="EMBL" id="MFC3108603.1"/>
    </source>
</evidence>
<feature type="chain" id="PRO_5047224196" evidence="3">
    <location>
        <begin position="34"/>
        <end position="548"/>
    </location>
</feature>
<comment type="caution">
    <text evidence="6">The sequence shown here is derived from an EMBL/GenBank/DDBJ whole genome shotgun (WGS) entry which is preliminary data.</text>
</comment>
<organism evidence="6 7">
    <name type="scientific">Undibacterium arcticum</name>
    <dbReference type="NCBI Taxonomy" id="1762892"/>
    <lineage>
        <taxon>Bacteria</taxon>
        <taxon>Pseudomonadati</taxon>
        <taxon>Pseudomonadota</taxon>
        <taxon>Betaproteobacteria</taxon>
        <taxon>Burkholderiales</taxon>
        <taxon>Oxalobacteraceae</taxon>
        <taxon>Undibacterium</taxon>
    </lineage>
</organism>
<evidence type="ECO:0000256" key="1">
    <source>
        <dbReference type="RuleBase" id="RU004003"/>
    </source>
</evidence>
<keyword evidence="3" id="KW-0732">Signal</keyword>
<feature type="domain" description="Pilus formation protein N-terminal" evidence="5">
    <location>
        <begin position="107"/>
        <end position="166"/>
    </location>
</feature>
<dbReference type="EMBL" id="JBHRTP010000032">
    <property type="protein sequence ID" value="MFC3108603.1"/>
    <property type="molecule type" value="Genomic_DNA"/>
</dbReference>
<proteinExistence type="inferred from homology"/>
<name>A0ABV7F0N5_9BURK</name>
<keyword evidence="7" id="KW-1185">Reference proteome</keyword>
<evidence type="ECO:0000256" key="2">
    <source>
        <dbReference type="SAM" id="MobiDB-lite"/>
    </source>
</evidence>
<sequence>MNNKNRNCIGRNRLLFAVATTGVMATLALPAHAQPAAETAALTNAAPQKGSAKIAMQNPVLKASDPQAKSAAAPRAMNVPVCSGEFAPAANVNLPEGKSGLLDLQQLHLPSPAWLRTIGDPEVVQVEPTVSRDPRAMFFVFGKKVGSTNLMFQNREGRCAMVEVSVGVDTAAVQSKLSQLMPEEKNIRIGAAADSLVLSGSVSDAIAADKAMSIANAYVRKAGGGAAGGAGGDKGNERIVNMLSVAAPQQVMLEVKVAEVSKTLLDQLGVNFSAALHRGNWAASLVSNFLTSSAGVLNLTKTTTGEFVTLDAQNKDGLVKILAEPTIMAISGQEGSFLAGGRIFIPVSQSDSNGILKVTLEEKEFGVGLRFTPTVLNGGRINLRVAPEVSELSREGVGISAAATGGTAVLPLITTRRASTTVQLFDGQSFAIAGLIKNNVTQNIKALPVLGEVPVLGTLFRSSDFQTDRTELVFIITPHLVKPLPPDYALPTDQFIQPNRAEFFLGGKMEGSAPDAQATPKTTTATSANTAAPKPSQQNAGPSGFEMK</sequence>
<feature type="domain" description="Type II/III secretion system secretin-like" evidence="4">
    <location>
        <begin position="313"/>
        <end position="482"/>
    </location>
</feature>
<dbReference type="Proteomes" id="UP001595530">
    <property type="component" value="Unassembled WGS sequence"/>
</dbReference>
<dbReference type="PRINTS" id="PR00811">
    <property type="entry name" value="BCTERIALGSPD"/>
</dbReference>
<dbReference type="InterPro" id="IPR050810">
    <property type="entry name" value="Bact_Secretion_Sys_Channel"/>
</dbReference>
<dbReference type="InterPro" id="IPR001775">
    <property type="entry name" value="GspD/PilQ"/>
</dbReference>
<comment type="similarity">
    <text evidence="1">Belongs to the bacterial secretin family.</text>
</comment>
<feature type="signal peptide" evidence="3">
    <location>
        <begin position="1"/>
        <end position="33"/>
    </location>
</feature>
<accession>A0ABV7F0N5</accession>
<feature type="compositionally biased region" description="Low complexity" evidence="2">
    <location>
        <begin position="513"/>
        <end position="535"/>
    </location>
</feature>